<dbReference type="NCBIfam" id="TIGR01179">
    <property type="entry name" value="galE"/>
    <property type="match status" value="1"/>
</dbReference>
<evidence type="ECO:0000256" key="4">
    <source>
        <dbReference type="ARBA" id="ARBA00013189"/>
    </source>
</evidence>
<evidence type="ECO:0000256" key="1">
    <source>
        <dbReference type="ARBA" id="ARBA00000083"/>
    </source>
</evidence>
<dbReference type="InterPro" id="IPR005886">
    <property type="entry name" value="UDP_G4E"/>
</dbReference>
<reference evidence="10 11" key="2">
    <citation type="submission" date="2024-05" db="EMBL/GenBank/DDBJ databases">
        <authorList>
            <person name="Chen Y."/>
            <person name="Shah S."/>
            <person name="Dougan E. K."/>
            <person name="Thang M."/>
            <person name="Chan C."/>
        </authorList>
    </citation>
    <scope>NUCLEOTIDE SEQUENCE [LARGE SCALE GENOMIC DNA]</scope>
</reference>
<evidence type="ECO:0000259" key="8">
    <source>
        <dbReference type="Pfam" id="PF01370"/>
    </source>
</evidence>
<dbReference type="Gene3D" id="3.90.25.10">
    <property type="entry name" value="UDP-galactose 4-epimerase, domain 1"/>
    <property type="match status" value="1"/>
</dbReference>
<dbReference type="Gene3D" id="3.40.50.720">
    <property type="entry name" value="NAD(P)-binding Rossmann-like Domain"/>
    <property type="match status" value="1"/>
</dbReference>
<dbReference type="GO" id="GO:0006012">
    <property type="term" value="P:galactose metabolic process"/>
    <property type="evidence" value="ECO:0007669"/>
    <property type="project" value="UniProtKB-KW"/>
</dbReference>
<evidence type="ECO:0000313" key="9">
    <source>
        <dbReference type="EMBL" id="CAI4019059.1"/>
    </source>
</evidence>
<dbReference type="InterPro" id="IPR001509">
    <property type="entry name" value="Epimerase_deHydtase"/>
</dbReference>
<dbReference type="EMBL" id="CAMXCT010006730">
    <property type="protein sequence ID" value="CAI4019059.1"/>
    <property type="molecule type" value="Genomic_DNA"/>
</dbReference>
<sequence>MMIMMSLGMRAVQSQVWQPALAKPKARAAADPQVKGRAFGAGASVAMLGASAICCRRARGRRSVCNAVRVVVTGGCGYIGSHTVLELLKAEYEVLVLDNLSRSRSSSIDRVLALAAREHHLAASDVNRRLAFKQVDLCDVKMLEDVLAGVKECDAVLHFAGYKSVGESMQKPDMYWDNNVGGFVNLMHLLEKYQVSNRVLLSSSCTVYKPSSEKISEDSELQPTCPYGDTKLKQEQILQCKIEDGRNWNGCALRYFNPAGAHNSGLLGEVPHALSPCMFIPRLGQIALGQRPNLEIFGKDYDTVDGTAIRDYLHIEDVAEAHVAALEHLKNSQGFDAFNLGTGHGHTVLEVLSAFETVCGRKLPHIFSERRDGDAPFAVANPSRAHLVLGWRAHRSLSEILASHWEFVQQNPDGFD</sequence>
<dbReference type="EMBL" id="CAMXCT020006730">
    <property type="protein sequence ID" value="CAL1172434.1"/>
    <property type="molecule type" value="Genomic_DNA"/>
</dbReference>
<dbReference type="Pfam" id="PF01370">
    <property type="entry name" value="Epimerase"/>
    <property type="match status" value="1"/>
</dbReference>
<evidence type="ECO:0000313" key="10">
    <source>
        <dbReference type="EMBL" id="CAL4806371.1"/>
    </source>
</evidence>
<gene>
    <name evidence="9" type="ORF">C1SCF055_LOCUS43581</name>
</gene>
<proteinExistence type="predicted"/>
<dbReference type="EC" id="5.1.3.2" evidence="4"/>
<keyword evidence="11" id="KW-1185">Reference proteome</keyword>
<evidence type="ECO:0000256" key="7">
    <source>
        <dbReference type="ARBA" id="ARBA00023235"/>
    </source>
</evidence>
<comment type="catalytic activity">
    <reaction evidence="1">
        <text>UDP-alpha-D-glucose = UDP-alpha-D-galactose</text>
        <dbReference type="Rhea" id="RHEA:22168"/>
        <dbReference type="ChEBI" id="CHEBI:58885"/>
        <dbReference type="ChEBI" id="CHEBI:66914"/>
        <dbReference type="EC" id="5.1.3.2"/>
    </reaction>
</comment>
<keyword evidence="6" id="KW-0119">Carbohydrate metabolism</keyword>
<dbReference type="InterPro" id="IPR036291">
    <property type="entry name" value="NAD(P)-bd_dom_sf"/>
</dbReference>
<keyword evidence="6" id="KW-0299">Galactose metabolism</keyword>
<name>A0A9P1M4G3_9DINO</name>
<dbReference type="PANTHER" id="PTHR43725:SF47">
    <property type="entry name" value="UDP-GLUCOSE 4-EPIMERASE"/>
    <property type="match status" value="1"/>
</dbReference>
<evidence type="ECO:0000256" key="5">
    <source>
        <dbReference type="ARBA" id="ARBA00023027"/>
    </source>
</evidence>
<keyword evidence="7" id="KW-0413">Isomerase</keyword>
<dbReference type="GO" id="GO:0003978">
    <property type="term" value="F:UDP-glucose 4-epimerase activity"/>
    <property type="evidence" value="ECO:0007669"/>
    <property type="project" value="UniProtKB-EC"/>
</dbReference>
<dbReference type="GO" id="GO:0005829">
    <property type="term" value="C:cytosol"/>
    <property type="evidence" value="ECO:0007669"/>
    <property type="project" value="TreeGrafter"/>
</dbReference>
<evidence type="ECO:0000256" key="3">
    <source>
        <dbReference type="ARBA" id="ARBA00004947"/>
    </source>
</evidence>
<dbReference type="OrthoDB" id="9402762at2759"/>
<reference evidence="9" key="1">
    <citation type="submission" date="2022-10" db="EMBL/GenBank/DDBJ databases">
        <authorList>
            <person name="Chen Y."/>
            <person name="Dougan E. K."/>
            <person name="Chan C."/>
            <person name="Rhodes N."/>
            <person name="Thang M."/>
        </authorList>
    </citation>
    <scope>NUCLEOTIDE SEQUENCE</scope>
</reference>
<evidence type="ECO:0000313" key="11">
    <source>
        <dbReference type="Proteomes" id="UP001152797"/>
    </source>
</evidence>
<dbReference type="EMBL" id="CAMXCT030006730">
    <property type="protein sequence ID" value="CAL4806371.1"/>
    <property type="molecule type" value="Genomic_DNA"/>
</dbReference>
<dbReference type="AlphaFoldDB" id="A0A9P1M4G3"/>
<accession>A0A9P1M4G3</accession>
<feature type="domain" description="NAD-dependent epimerase/dehydratase" evidence="8">
    <location>
        <begin position="70"/>
        <end position="341"/>
    </location>
</feature>
<comment type="caution">
    <text evidence="9">The sequence shown here is derived from an EMBL/GenBank/DDBJ whole genome shotgun (WGS) entry which is preliminary data.</text>
</comment>
<keyword evidence="5" id="KW-0520">NAD</keyword>
<evidence type="ECO:0000256" key="6">
    <source>
        <dbReference type="ARBA" id="ARBA00023144"/>
    </source>
</evidence>
<dbReference type="PANTHER" id="PTHR43725">
    <property type="entry name" value="UDP-GLUCOSE 4-EPIMERASE"/>
    <property type="match status" value="1"/>
</dbReference>
<dbReference type="Proteomes" id="UP001152797">
    <property type="component" value="Unassembled WGS sequence"/>
</dbReference>
<evidence type="ECO:0000256" key="2">
    <source>
        <dbReference type="ARBA" id="ARBA00001911"/>
    </source>
</evidence>
<organism evidence="9">
    <name type="scientific">Cladocopium goreaui</name>
    <dbReference type="NCBI Taxonomy" id="2562237"/>
    <lineage>
        <taxon>Eukaryota</taxon>
        <taxon>Sar</taxon>
        <taxon>Alveolata</taxon>
        <taxon>Dinophyceae</taxon>
        <taxon>Suessiales</taxon>
        <taxon>Symbiodiniaceae</taxon>
        <taxon>Cladocopium</taxon>
    </lineage>
</organism>
<comment type="pathway">
    <text evidence="3">Carbohydrate metabolism; galactose metabolism.</text>
</comment>
<protein>
    <recommendedName>
        <fullName evidence="4">UDP-glucose 4-epimerase</fullName>
        <ecNumber evidence="4">5.1.3.2</ecNumber>
    </recommendedName>
</protein>
<dbReference type="SUPFAM" id="SSF51735">
    <property type="entry name" value="NAD(P)-binding Rossmann-fold domains"/>
    <property type="match status" value="1"/>
</dbReference>
<comment type="cofactor">
    <cofactor evidence="2">
        <name>NAD(+)</name>
        <dbReference type="ChEBI" id="CHEBI:57540"/>
    </cofactor>
</comment>